<feature type="chain" id="PRO_5025645539" evidence="3">
    <location>
        <begin position="20"/>
        <end position="417"/>
    </location>
</feature>
<evidence type="ECO:0000256" key="3">
    <source>
        <dbReference type="SAM" id="SignalP"/>
    </source>
</evidence>
<reference evidence="4" key="1">
    <citation type="submission" date="2019-05" db="EMBL/GenBank/DDBJ databases">
        <authorList>
            <person name="Ma K."/>
        </authorList>
    </citation>
    <scope>NUCLEOTIDE SEQUENCE</scope>
</reference>
<dbReference type="InterPro" id="IPR050645">
    <property type="entry name" value="Histidine_acid_phosphatase"/>
</dbReference>
<keyword evidence="2" id="KW-0812">Transmembrane</keyword>
<dbReference type="AlphaFoldDB" id="A0A6B9CMA8"/>
<dbReference type="GO" id="GO:0016791">
    <property type="term" value="F:phosphatase activity"/>
    <property type="evidence" value="ECO:0007669"/>
    <property type="project" value="TreeGrafter"/>
</dbReference>
<dbReference type="Pfam" id="PF00328">
    <property type="entry name" value="His_Phos_2"/>
    <property type="match status" value="1"/>
</dbReference>
<dbReference type="PANTHER" id="PTHR11567">
    <property type="entry name" value="ACID PHOSPHATASE-RELATED"/>
    <property type="match status" value="1"/>
</dbReference>
<gene>
    <name evidence="4" type="primary">acp2</name>
</gene>
<dbReference type="EMBL" id="MK913421">
    <property type="protein sequence ID" value="QGW52013.1"/>
    <property type="molecule type" value="mRNA"/>
</dbReference>
<dbReference type="SUPFAM" id="SSF53254">
    <property type="entry name" value="Phosphoglycerate mutase-like"/>
    <property type="match status" value="1"/>
</dbReference>
<keyword evidence="2" id="KW-0472">Membrane</keyword>
<evidence type="ECO:0000256" key="2">
    <source>
        <dbReference type="SAM" id="Phobius"/>
    </source>
</evidence>
<comment type="similarity">
    <text evidence="1">Belongs to the histidine acid phosphatase family.</text>
</comment>
<accession>A0A6B9CMA8</accession>
<name>A0A6B9CMA8_DUGJA</name>
<proteinExistence type="evidence at transcript level"/>
<keyword evidence="3" id="KW-0732">Signal</keyword>
<dbReference type="CDD" id="cd07061">
    <property type="entry name" value="HP_HAP_like"/>
    <property type="match status" value="1"/>
</dbReference>
<dbReference type="InterPro" id="IPR000560">
    <property type="entry name" value="His_Pase_clade-2"/>
</dbReference>
<dbReference type="Gene3D" id="3.40.50.1240">
    <property type="entry name" value="Phosphoglycerate mutase-like"/>
    <property type="match status" value="1"/>
</dbReference>
<protein>
    <submittedName>
        <fullName evidence="4">Acid phosphatase type 2</fullName>
    </submittedName>
</protein>
<dbReference type="InterPro" id="IPR029033">
    <property type="entry name" value="His_PPase_superfam"/>
</dbReference>
<evidence type="ECO:0000256" key="1">
    <source>
        <dbReference type="ARBA" id="ARBA00005375"/>
    </source>
</evidence>
<feature type="transmembrane region" description="Helical" evidence="2">
    <location>
        <begin position="371"/>
        <end position="399"/>
    </location>
</feature>
<feature type="signal peptide" evidence="3">
    <location>
        <begin position="1"/>
        <end position="19"/>
    </location>
</feature>
<organism evidence="4">
    <name type="scientific">Dugesia japonica</name>
    <name type="common">Planarian</name>
    <dbReference type="NCBI Taxonomy" id="6161"/>
    <lineage>
        <taxon>Eukaryota</taxon>
        <taxon>Metazoa</taxon>
        <taxon>Spiralia</taxon>
        <taxon>Lophotrochozoa</taxon>
        <taxon>Platyhelminthes</taxon>
        <taxon>Rhabditophora</taxon>
        <taxon>Seriata</taxon>
        <taxon>Tricladida</taxon>
        <taxon>Continenticola</taxon>
        <taxon>Geoplanoidea</taxon>
        <taxon>Dugesiidae</taxon>
        <taxon>Dugesia</taxon>
    </lineage>
</organism>
<evidence type="ECO:0000313" key="4">
    <source>
        <dbReference type="EMBL" id="QGW52013.1"/>
    </source>
</evidence>
<sequence>MLLLNFFFILLIEFYQSGSVKTVLKHTHIIYRHGDRAPIKLFPTDTNREDKWPNGMSILTNKGIIQQFNLGMWLRRRYNHFLGSHLNYSFIYVRSTDVDRTLMSAESNLAGMFYNVSDEIIKGFKLHPIPIHTESKTSDILLQGDVCPVYKQRLIEVSNKPYFKKKFEPYLNTIEILRKKTGSKLHSFMDVWTIFDPIFCEKSNNISVDDWVTDEIWKNITAINNIIWEAMNYGELPKIVAGFLLKTISENLKNFSETGETQNGFKMVIYSGHDTDIAPLNALFRIFNNLQPPYTACLLIELHYLPSEVEKWAVQVLYKNYTDSSGSTDIPAAIIPGCDQSLCPLNKFLQLTKNNILSQNEYNKICYSSNILFFVQVMFSIVATCLILFIVVMFSIRIFRKPVLHRYSKVESDQNIN</sequence>
<keyword evidence="2" id="KW-1133">Transmembrane helix</keyword>
<dbReference type="PANTHER" id="PTHR11567:SF210">
    <property type="entry name" value="ACID PHOSPHATASE 5-RELATED"/>
    <property type="match status" value="1"/>
</dbReference>